<accession>A0ACC7LJ55</accession>
<sequence>MEIFANQLVYFGFFLSLFLLSVYSFSAKNRKNSNGYIVFLILVLFLGLLGRVLYTTKVFGENFRLITISEFAILLFGSTVYLFTKSSLTNTRFTAKDLVHYLPGIAYILFVTFYFIVPSNEVIVARIQTGELYAIVNVLVAIGLLFNCTYWFLGLRQFVRFKERLKNELSYSLKIQFFFNFLIAIGVCLLVWIVVYTGSLFGPEAFEREARKFIWLAITFIILFIAYYGMIAPDLFRIRAVQLTQKKYSQSKLDSQDLNDLKLKLEEMMIAKKPYLNSRLVKAELATMLGISNPDLARLLNERIGMNFFDFVNYYRIKEFIDLAKTNKAKELTFFGLAQEAGFNSKTTFNKSFKNLMGTVPSEYFLKIES</sequence>
<dbReference type="Proteomes" id="UP001595191">
    <property type="component" value="Unassembled WGS sequence"/>
</dbReference>
<reference evidence="1" key="1">
    <citation type="submission" date="2024-09" db="EMBL/GenBank/DDBJ databases">
        <authorList>
            <person name="Liu J."/>
        </authorList>
    </citation>
    <scope>NUCLEOTIDE SEQUENCE</scope>
    <source>
        <strain evidence="1">NBU2967</strain>
    </source>
</reference>
<comment type="caution">
    <text evidence="1">The sequence shown here is derived from an EMBL/GenBank/DDBJ whole genome shotgun (WGS) entry which is preliminary data.</text>
</comment>
<gene>
    <name evidence="1" type="ORF">ACEZ3G_08785</name>
</gene>
<organism evidence="1 2">
    <name type="scientific">Meishania litoralis</name>
    <dbReference type="NCBI Taxonomy" id="3434685"/>
    <lineage>
        <taxon>Bacteria</taxon>
        <taxon>Pseudomonadati</taxon>
        <taxon>Bacteroidota</taxon>
        <taxon>Flavobacteriia</taxon>
        <taxon>Flavobacteriales</taxon>
        <taxon>Flavobacteriaceae</taxon>
        <taxon>Meishania</taxon>
    </lineage>
</organism>
<keyword evidence="2" id="KW-1185">Reference proteome</keyword>
<proteinExistence type="predicted"/>
<evidence type="ECO:0000313" key="2">
    <source>
        <dbReference type="Proteomes" id="UP001595191"/>
    </source>
</evidence>
<protein>
    <submittedName>
        <fullName evidence="1">Helix-turn-helix domain-containing protein</fullName>
    </submittedName>
</protein>
<evidence type="ECO:0000313" key="1">
    <source>
        <dbReference type="EMBL" id="MFH6603570.1"/>
    </source>
</evidence>
<dbReference type="EMBL" id="JBHFPV010000001">
    <property type="protein sequence ID" value="MFH6603570.1"/>
    <property type="molecule type" value="Genomic_DNA"/>
</dbReference>
<name>A0ACC7LJ55_9FLAO</name>